<feature type="domain" description="Acyl-CoA dehydrogenase/oxidase N-terminal" evidence="7">
    <location>
        <begin position="3"/>
        <end position="64"/>
    </location>
</feature>
<evidence type="ECO:0000313" key="9">
    <source>
        <dbReference type="Proteomes" id="UP001232156"/>
    </source>
</evidence>
<keyword evidence="9" id="KW-1185">Reference proteome</keyword>
<evidence type="ECO:0000256" key="2">
    <source>
        <dbReference type="ARBA" id="ARBA00009347"/>
    </source>
</evidence>
<keyword evidence="3" id="KW-0285">Flavoprotein</keyword>
<evidence type="ECO:0000313" key="8">
    <source>
        <dbReference type="EMBL" id="MDR4125747.1"/>
    </source>
</evidence>
<comment type="cofactor">
    <cofactor evidence="1">
        <name>FAD</name>
        <dbReference type="ChEBI" id="CHEBI:57692"/>
    </cofactor>
</comment>
<dbReference type="EMBL" id="JAUZQE010000012">
    <property type="protein sequence ID" value="MDR4125747.1"/>
    <property type="molecule type" value="Genomic_DNA"/>
</dbReference>
<evidence type="ECO:0000259" key="7">
    <source>
        <dbReference type="Pfam" id="PF02771"/>
    </source>
</evidence>
<dbReference type="SUPFAM" id="SSF47203">
    <property type="entry name" value="Acyl-CoA dehydrogenase C-terminal domain-like"/>
    <property type="match status" value="1"/>
</dbReference>
<protein>
    <submittedName>
        <fullName evidence="8">Acyl-CoA dehydrogenase family protein</fullName>
        <ecNumber evidence="8">1.-.-.-</ecNumber>
    </submittedName>
</protein>
<name>A0ABU1D5N6_9BURK</name>
<dbReference type="GO" id="GO:0016491">
    <property type="term" value="F:oxidoreductase activity"/>
    <property type="evidence" value="ECO:0007669"/>
    <property type="project" value="UniProtKB-KW"/>
</dbReference>
<sequence length="358" mass="37907">MNEMQSMLADTAARLFEEQITPEVLARAEAGDPLEDLWTLVQQQGFDLALAPEEAGGSGLDWCTVYPLVLLSGKFSLPLPLAETLLATWLLGKAGLPVPQGRLTVARLGPENVRTAAQGGQAQICGSVADVPWAAAADHIVLCAELEGAAYAGVIAAPDTTIDTRLNIAREPRCTVSFGEGVPLELVPLQGVPAAALTYMGAMLRSAQMAGAAERLLQQSVQYADERVQFGRRLSAFQIIQQHIAVIACEAAAMSAAASYAFSCADGDAPELAIAAAKIRAGTGAGKVASLAHAVHGAIGFTYEHTLHYSSRRLWAWRSEYGSHAWWSERLGRAAIAAGPQQWWPALTRGTLPLGSLQ</sequence>
<comment type="similarity">
    <text evidence="2">Belongs to the acyl-CoA dehydrogenase family.</text>
</comment>
<keyword evidence="5 8" id="KW-0560">Oxidoreductase</keyword>
<dbReference type="InterPro" id="IPR009100">
    <property type="entry name" value="AcylCoA_DH/oxidase_NM_dom_sf"/>
</dbReference>
<accession>A0ABU1D5N6</accession>
<dbReference type="Gene3D" id="1.10.540.10">
    <property type="entry name" value="Acyl-CoA dehydrogenase/oxidase, N-terminal domain"/>
    <property type="match status" value="1"/>
</dbReference>
<dbReference type="Pfam" id="PF02771">
    <property type="entry name" value="Acyl-CoA_dh_N"/>
    <property type="match status" value="1"/>
</dbReference>
<evidence type="ECO:0000256" key="5">
    <source>
        <dbReference type="ARBA" id="ARBA00023002"/>
    </source>
</evidence>
<dbReference type="Gene3D" id="1.20.140.10">
    <property type="entry name" value="Butyryl-CoA Dehydrogenase, subunit A, domain 3"/>
    <property type="match status" value="1"/>
</dbReference>
<dbReference type="InterPro" id="IPR036250">
    <property type="entry name" value="AcylCo_DH-like_C"/>
</dbReference>
<dbReference type="PANTHER" id="PTHR43884:SF20">
    <property type="entry name" value="ACYL-COA DEHYDROGENASE FADE28"/>
    <property type="match status" value="1"/>
</dbReference>
<dbReference type="InterPro" id="IPR037069">
    <property type="entry name" value="AcylCoA_DH/ox_N_sf"/>
</dbReference>
<evidence type="ECO:0000259" key="6">
    <source>
        <dbReference type="Pfam" id="PF00441"/>
    </source>
</evidence>
<dbReference type="InterPro" id="IPR009075">
    <property type="entry name" value="AcylCo_DH/oxidase_C"/>
</dbReference>
<organism evidence="8 9">
    <name type="scientific">Yanghanlia caeni</name>
    <dbReference type="NCBI Taxonomy" id="3064283"/>
    <lineage>
        <taxon>Bacteria</taxon>
        <taxon>Pseudomonadati</taxon>
        <taxon>Pseudomonadota</taxon>
        <taxon>Betaproteobacteria</taxon>
        <taxon>Burkholderiales</taxon>
        <taxon>Alcaligenaceae</taxon>
        <taxon>Yanghanlia</taxon>
    </lineage>
</organism>
<evidence type="ECO:0000256" key="3">
    <source>
        <dbReference type="ARBA" id="ARBA00022630"/>
    </source>
</evidence>
<dbReference type="Proteomes" id="UP001232156">
    <property type="component" value="Unassembled WGS sequence"/>
</dbReference>
<dbReference type="EC" id="1.-.-.-" evidence="8"/>
<feature type="domain" description="Acyl-CoA dehydrogenase/oxidase C-terminal" evidence="6">
    <location>
        <begin position="200"/>
        <end position="308"/>
    </location>
</feature>
<dbReference type="PANTHER" id="PTHR43884">
    <property type="entry name" value="ACYL-COA DEHYDROGENASE"/>
    <property type="match status" value="1"/>
</dbReference>
<gene>
    <name evidence="8" type="ORF">Q8947_07080</name>
</gene>
<dbReference type="Pfam" id="PF00441">
    <property type="entry name" value="Acyl-CoA_dh_1"/>
    <property type="match status" value="1"/>
</dbReference>
<evidence type="ECO:0000256" key="1">
    <source>
        <dbReference type="ARBA" id="ARBA00001974"/>
    </source>
</evidence>
<comment type="caution">
    <text evidence="8">The sequence shown here is derived from an EMBL/GenBank/DDBJ whole genome shotgun (WGS) entry which is preliminary data.</text>
</comment>
<proteinExistence type="inferred from homology"/>
<keyword evidence="4" id="KW-0274">FAD</keyword>
<dbReference type="SUPFAM" id="SSF56645">
    <property type="entry name" value="Acyl-CoA dehydrogenase NM domain-like"/>
    <property type="match status" value="1"/>
</dbReference>
<evidence type="ECO:0000256" key="4">
    <source>
        <dbReference type="ARBA" id="ARBA00022827"/>
    </source>
</evidence>
<dbReference type="InterPro" id="IPR013786">
    <property type="entry name" value="AcylCoA_DH/ox_N"/>
</dbReference>
<dbReference type="RefSeq" id="WP_347286877.1">
    <property type="nucleotide sequence ID" value="NZ_JAUZQE010000012.1"/>
</dbReference>
<reference evidence="8 9" key="1">
    <citation type="submission" date="2023-08" db="EMBL/GenBank/DDBJ databases">
        <title>Alcaligenaceae gen. nov., a novel taxon isolated from the sludge of Yixing Pesticide Factory.</title>
        <authorList>
            <person name="Ruan L."/>
        </authorList>
    </citation>
    <scope>NUCLEOTIDE SEQUENCE [LARGE SCALE GENOMIC DNA]</scope>
    <source>
        <strain evidence="8 9">LG-2</strain>
    </source>
</reference>